<dbReference type="GeneID" id="99971357"/>
<dbReference type="PRINTS" id="PR00344">
    <property type="entry name" value="BCTRLSENSOR"/>
</dbReference>
<evidence type="ECO:0000256" key="4">
    <source>
        <dbReference type="ARBA" id="ARBA00022777"/>
    </source>
</evidence>
<dbReference type="EC" id="2.7.13.3" evidence="2"/>
<evidence type="ECO:0000259" key="7">
    <source>
        <dbReference type="PROSITE" id="PS50109"/>
    </source>
</evidence>
<evidence type="ECO:0000256" key="1">
    <source>
        <dbReference type="ARBA" id="ARBA00000085"/>
    </source>
</evidence>
<accession>A0A7H1PQX0</accession>
<evidence type="ECO:0000256" key="3">
    <source>
        <dbReference type="ARBA" id="ARBA00022553"/>
    </source>
</evidence>
<keyword evidence="5" id="KW-0902">Two-component regulatory system</keyword>
<sequence>MPGPGVLRTRVDPRRFDVVMANLVGNALRHGAAPVRLTMEREERADGAWAVVKVSDNGPGITEEAMPHIFERFYKAGASRTRSESSGLGLAITAENVRLHQGRISAANLPGGGAEFTVELPLRRDSPDTDDEAAGGPR</sequence>
<keyword evidence="4 8" id="KW-0418">Kinase</keyword>
<dbReference type="Gene3D" id="3.30.565.10">
    <property type="entry name" value="Histidine kinase-like ATPase, C-terminal domain"/>
    <property type="match status" value="1"/>
</dbReference>
<dbReference type="InterPro" id="IPR036890">
    <property type="entry name" value="HATPase_C_sf"/>
</dbReference>
<name>A0A7H1PQX0_9ACTN</name>
<evidence type="ECO:0000256" key="5">
    <source>
        <dbReference type="ARBA" id="ARBA00023012"/>
    </source>
</evidence>
<dbReference type="KEGG" id="sgf:HEP81_00113"/>
<organism evidence="8 9">
    <name type="scientific">Streptomyces griseofuscus</name>
    <dbReference type="NCBI Taxonomy" id="146922"/>
    <lineage>
        <taxon>Bacteria</taxon>
        <taxon>Bacillati</taxon>
        <taxon>Actinomycetota</taxon>
        <taxon>Actinomycetes</taxon>
        <taxon>Kitasatosporales</taxon>
        <taxon>Streptomycetaceae</taxon>
        <taxon>Streptomyces</taxon>
    </lineage>
</organism>
<dbReference type="SUPFAM" id="SSF55874">
    <property type="entry name" value="ATPase domain of HSP90 chaperone/DNA topoisomerase II/histidine kinase"/>
    <property type="match status" value="1"/>
</dbReference>
<keyword evidence="4 8" id="KW-0808">Transferase</keyword>
<comment type="catalytic activity">
    <reaction evidence="1">
        <text>ATP + protein L-histidine = ADP + protein N-phospho-L-histidine.</text>
        <dbReference type="EC" id="2.7.13.3"/>
    </reaction>
</comment>
<dbReference type="Proteomes" id="UP000516422">
    <property type="component" value="Chromosome"/>
</dbReference>
<dbReference type="PANTHER" id="PTHR43547">
    <property type="entry name" value="TWO-COMPONENT HISTIDINE KINASE"/>
    <property type="match status" value="1"/>
</dbReference>
<dbReference type="RefSeq" id="WP_421673920.1">
    <property type="nucleotide sequence ID" value="NZ_CP051006.1"/>
</dbReference>
<dbReference type="GO" id="GO:0000155">
    <property type="term" value="F:phosphorelay sensor kinase activity"/>
    <property type="evidence" value="ECO:0007669"/>
    <property type="project" value="TreeGrafter"/>
</dbReference>
<dbReference type="Pfam" id="PF02518">
    <property type="entry name" value="HATPase_c"/>
    <property type="match status" value="1"/>
</dbReference>
<evidence type="ECO:0000256" key="2">
    <source>
        <dbReference type="ARBA" id="ARBA00012438"/>
    </source>
</evidence>
<dbReference type="SMART" id="SM00387">
    <property type="entry name" value="HATPase_c"/>
    <property type="match status" value="1"/>
</dbReference>
<protein>
    <recommendedName>
        <fullName evidence="2">histidine kinase</fullName>
        <ecNumber evidence="2">2.7.13.3</ecNumber>
    </recommendedName>
</protein>
<proteinExistence type="predicted"/>
<dbReference type="PROSITE" id="PS50109">
    <property type="entry name" value="HIS_KIN"/>
    <property type="match status" value="1"/>
</dbReference>
<feature type="compositionally biased region" description="Acidic residues" evidence="6">
    <location>
        <begin position="128"/>
        <end position="138"/>
    </location>
</feature>
<feature type="domain" description="Histidine kinase" evidence="7">
    <location>
        <begin position="1"/>
        <end position="124"/>
    </location>
</feature>
<dbReference type="InterPro" id="IPR003594">
    <property type="entry name" value="HATPase_dom"/>
</dbReference>
<evidence type="ECO:0000256" key="6">
    <source>
        <dbReference type="SAM" id="MobiDB-lite"/>
    </source>
</evidence>
<gene>
    <name evidence="8" type="ORF">HEP81_00113</name>
</gene>
<dbReference type="InterPro" id="IPR004358">
    <property type="entry name" value="Sig_transdc_His_kin-like_C"/>
</dbReference>
<feature type="region of interest" description="Disordered" evidence="6">
    <location>
        <begin position="117"/>
        <end position="138"/>
    </location>
</feature>
<dbReference type="AlphaFoldDB" id="A0A7H1PQX0"/>
<dbReference type="PANTHER" id="PTHR43547:SF2">
    <property type="entry name" value="HYBRID SIGNAL TRANSDUCTION HISTIDINE KINASE C"/>
    <property type="match status" value="1"/>
</dbReference>
<dbReference type="CDD" id="cd00075">
    <property type="entry name" value="HATPase"/>
    <property type="match status" value="1"/>
</dbReference>
<keyword evidence="3" id="KW-0597">Phosphoprotein</keyword>
<reference evidence="8 9" key="1">
    <citation type="submission" date="2020-04" db="EMBL/GenBank/DDBJ databases">
        <title>Characterization and engineering of Streptomyces griseofuscus DSM40191 as a potential heterologous host for expression of BGCs.</title>
        <authorList>
            <person name="Gren T."/>
            <person name="Whitford C.M."/>
            <person name="Mohite O.S."/>
            <person name="Joergensen T.S."/>
            <person name="Nielsen J.B."/>
            <person name="Lee S.Y."/>
            <person name="Weber T."/>
        </authorList>
    </citation>
    <scope>NUCLEOTIDE SEQUENCE [LARGE SCALE GENOMIC DNA]</scope>
    <source>
        <strain evidence="8 9">DSM 40191</strain>
    </source>
</reference>
<dbReference type="EMBL" id="CP051006">
    <property type="protein sequence ID" value="QNT90450.1"/>
    <property type="molecule type" value="Genomic_DNA"/>
</dbReference>
<evidence type="ECO:0000313" key="9">
    <source>
        <dbReference type="Proteomes" id="UP000516422"/>
    </source>
</evidence>
<evidence type="ECO:0000313" key="8">
    <source>
        <dbReference type="EMBL" id="QNT90450.1"/>
    </source>
</evidence>
<dbReference type="InterPro" id="IPR005467">
    <property type="entry name" value="His_kinase_dom"/>
</dbReference>